<evidence type="ECO:0000256" key="1">
    <source>
        <dbReference type="ARBA" id="ARBA00004651"/>
    </source>
</evidence>
<dbReference type="InterPro" id="IPR035906">
    <property type="entry name" value="MetI-like_sf"/>
</dbReference>
<accession>A0ABP8JMB3</accession>
<dbReference type="InterPro" id="IPR000515">
    <property type="entry name" value="MetI-like"/>
</dbReference>
<comment type="caution">
    <text evidence="10">The sequence shown here is derived from an EMBL/GenBank/DDBJ whole genome shotgun (WGS) entry which is preliminary data.</text>
</comment>
<reference evidence="11" key="1">
    <citation type="journal article" date="2019" name="Int. J. Syst. Evol. Microbiol.">
        <title>The Global Catalogue of Microorganisms (GCM) 10K type strain sequencing project: providing services to taxonomists for standard genome sequencing and annotation.</title>
        <authorList>
            <consortium name="The Broad Institute Genomics Platform"/>
            <consortium name="The Broad Institute Genome Sequencing Center for Infectious Disease"/>
            <person name="Wu L."/>
            <person name="Ma J."/>
        </authorList>
    </citation>
    <scope>NUCLEOTIDE SEQUENCE [LARGE SCALE GENOMIC DNA]</scope>
    <source>
        <strain evidence="11">JCM 17808</strain>
    </source>
</reference>
<feature type="compositionally biased region" description="Low complexity" evidence="8">
    <location>
        <begin position="64"/>
        <end position="73"/>
    </location>
</feature>
<dbReference type="RefSeq" id="WP_137319132.1">
    <property type="nucleotide sequence ID" value="NZ_BAABGL010000017.1"/>
</dbReference>
<dbReference type="CDD" id="cd06261">
    <property type="entry name" value="TM_PBP2"/>
    <property type="match status" value="1"/>
</dbReference>
<dbReference type="Pfam" id="PF00528">
    <property type="entry name" value="BPD_transp_1"/>
    <property type="match status" value="1"/>
</dbReference>
<evidence type="ECO:0000313" key="11">
    <source>
        <dbReference type="Proteomes" id="UP001500642"/>
    </source>
</evidence>
<dbReference type="InterPro" id="IPR050366">
    <property type="entry name" value="BP-dependent_transpt_permease"/>
</dbReference>
<feature type="transmembrane region" description="Helical" evidence="7">
    <location>
        <begin position="145"/>
        <end position="166"/>
    </location>
</feature>
<dbReference type="PANTHER" id="PTHR43386">
    <property type="entry name" value="OLIGOPEPTIDE TRANSPORT SYSTEM PERMEASE PROTEIN APPC"/>
    <property type="match status" value="1"/>
</dbReference>
<keyword evidence="3" id="KW-1003">Cell membrane</keyword>
<feature type="transmembrane region" description="Helical" evidence="7">
    <location>
        <begin position="186"/>
        <end position="204"/>
    </location>
</feature>
<feature type="compositionally biased region" description="Basic and acidic residues" evidence="8">
    <location>
        <begin position="42"/>
        <end position="55"/>
    </location>
</feature>
<evidence type="ECO:0000256" key="4">
    <source>
        <dbReference type="ARBA" id="ARBA00022692"/>
    </source>
</evidence>
<comment type="similarity">
    <text evidence="7">Belongs to the binding-protein-dependent transport system permease family.</text>
</comment>
<evidence type="ECO:0000256" key="7">
    <source>
        <dbReference type="RuleBase" id="RU363032"/>
    </source>
</evidence>
<keyword evidence="5 7" id="KW-1133">Transmembrane helix</keyword>
<keyword evidence="11" id="KW-1185">Reference proteome</keyword>
<evidence type="ECO:0000256" key="5">
    <source>
        <dbReference type="ARBA" id="ARBA00022989"/>
    </source>
</evidence>
<comment type="subcellular location">
    <subcellularLocation>
        <location evidence="1 7">Cell membrane</location>
        <topology evidence="1 7">Multi-pass membrane protein</topology>
    </subcellularLocation>
</comment>
<feature type="domain" description="ABC transmembrane type-1" evidence="9">
    <location>
        <begin position="143"/>
        <end position="333"/>
    </location>
</feature>
<feature type="transmembrane region" description="Helical" evidence="7">
    <location>
        <begin position="314"/>
        <end position="333"/>
    </location>
</feature>
<evidence type="ECO:0000256" key="3">
    <source>
        <dbReference type="ARBA" id="ARBA00022475"/>
    </source>
</evidence>
<organism evidence="10 11">
    <name type="scientific">Brevibacterium pityocampae</name>
    <dbReference type="NCBI Taxonomy" id="506594"/>
    <lineage>
        <taxon>Bacteria</taxon>
        <taxon>Bacillati</taxon>
        <taxon>Actinomycetota</taxon>
        <taxon>Actinomycetes</taxon>
        <taxon>Micrococcales</taxon>
        <taxon>Brevibacteriaceae</taxon>
        <taxon>Brevibacterium</taxon>
    </lineage>
</organism>
<feature type="transmembrane region" description="Helical" evidence="7">
    <location>
        <begin position="257"/>
        <end position="279"/>
    </location>
</feature>
<gene>
    <name evidence="10" type="ORF">GCM10023167_21570</name>
</gene>
<feature type="transmembrane region" description="Helical" evidence="7">
    <location>
        <begin position="210"/>
        <end position="226"/>
    </location>
</feature>
<protein>
    <recommendedName>
        <fullName evidence="9">ABC transmembrane type-1 domain-containing protein</fullName>
    </recommendedName>
</protein>
<evidence type="ECO:0000256" key="8">
    <source>
        <dbReference type="SAM" id="MobiDB-lite"/>
    </source>
</evidence>
<dbReference type="PROSITE" id="PS50928">
    <property type="entry name" value="ABC_TM1"/>
    <property type="match status" value="1"/>
</dbReference>
<evidence type="ECO:0000259" key="9">
    <source>
        <dbReference type="PROSITE" id="PS50928"/>
    </source>
</evidence>
<proteinExistence type="inferred from homology"/>
<dbReference type="PANTHER" id="PTHR43386:SF25">
    <property type="entry name" value="PEPTIDE ABC TRANSPORTER PERMEASE PROTEIN"/>
    <property type="match status" value="1"/>
</dbReference>
<keyword evidence="4 7" id="KW-0812">Transmembrane</keyword>
<sequence length="348" mass="36373">MTPEPQHPDPAAPEPSAAARTAPAATAGSAPRSPIPNGNDPRSTDQHGADQHRTAPDGTDPDSTDPTGPAAPARQRVGWNASLVIGVVLVGIVVLMALVSYLWTPYDPTQAVPDDRLQGMTGDHWFGTDRYGRDTFTWIMYGSRITLLVGIVSVAIAMLIGVPLGIIAGMTNSGILSGLIMRGNDLLLAFPALLLAIVFSAVYGPGTGPAMVALGIASIPGFARVARSGTMQVMSTEYVMAARAANRRAPAIAARHVLPNIAGMVVVQGSVAFALAVLAEAGLSFLGLGTQAPTPSWGRMLQESQQFLGTRPELALFPGLFIAIAVLGFNLLGDGLRDRMDPKLRGRE</sequence>
<evidence type="ECO:0000313" key="10">
    <source>
        <dbReference type="EMBL" id="GAA4392984.1"/>
    </source>
</evidence>
<dbReference type="Proteomes" id="UP001500642">
    <property type="component" value="Unassembled WGS sequence"/>
</dbReference>
<dbReference type="Gene3D" id="1.10.3720.10">
    <property type="entry name" value="MetI-like"/>
    <property type="match status" value="1"/>
</dbReference>
<name>A0ABP8JMB3_9MICO</name>
<dbReference type="SUPFAM" id="SSF161098">
    <property type="entry name" value="MetI-like"/>
    <property type="match status" value="1"/>
</dbReference>
<keyword evidence="6 7" id="KW-0472">Membrane</keyword>
<feature type="compositionally biased region" description="Low complexity" evidence="8">
    <location>
        <begin position="14"/>
        <end position="32"/>
    </location>
</feature>
<feature type="region of interest" description="Disordered" evidence="8">
    <location>
        <begin position="1"/>
        <end position="73"/>
    </location>
</feature>
<evidence type="ECO:0000256" key="2">
    <source>
        <dbReference type="ARBA" id="ARBA00022448"/>
    </source>
</evidence>
<feature type="transmembrane region" description="Helical" evidence="7">
    <location>
        <begin position="83"/>
        <end position="103"/>
    </location>
</feature>
<evidence type="ECO:0000256" key="6">
    <source>
        <dbReference type="ARBA" id="ARBA00023136"/>
    </source>
</evidence>
<keyword evidence="2 7" id="KW-0813">Transport</keyword>
<dbReference type="EMBL" id="BAABGL010000017">
    <property type="protein sequence ID" value="GAA4392984.1"/>
    <property type="molecule type" value="Genomic_DNA"/>
</dbReference>